<keyword evidence="4" id="KW-0393">Immunoglobulin domain</keyword>
<keyword evidence="1 7" id="KW-0732">Signal</keyword>
<dbReference type="InterPro" id="IPR050412">
    <property type="entry name" value="Ig-like_Receptors_ImmuneReg"/>
</dbReference>
<keyword evidence="3" id="KW-0325">Glycoprotein</keyword>
<dbReference type="Gene3D" id="2.60.40.10">
    <property type="entry name" value="Immunoglobulins"/>
    <property type="match status" value="1"/>
</dbReference>
<dbReference type="GeneTree" id="ENSGT00940000162693"/>
<dbReference type="GO" id="GO:0005886">
    <property type="term" value="C:plasma membrane"/>
    <property type="evidence" value="ECO:0007669"/>
    <property type="project" value="TreeGrafter"/>
</dbReference>
<feature type="transmembrane region" description="Helical" evidence="6">
    <location>
        <begin position="143"/>
        <end position="165"/>
    </location>
</feature>
<feature type="region of interest" description="Disordered" evidence="5">
    <location>
        <begin position="173"/>
        <end position="217"/>
    </location>
</feature>
<evidence type="ECO:0000313" key="9">
    <source>
        <dbReference type="Proteomes" id="UP000694547"/>
    </source>
</evidence>
<dbReference type="Proteomes" id="UP000694547">
    <property type="component" value="Chromosome 1"/>
</dbReference>
<dbReference type="GO" id="GO:0002764">
    <property type="term" value="P:immune response-regulating signaling pathway"/>
    <property type="evidence" value="ECO:0007669"/>
    <property type="project" value="TreeGrafter"/>
</dbReference>
<accession>A0A8C8U6C9</accession>
<evidence type="ECO:0000256" key="5">
    <source>
        <dbReference type="SAM" id="MobiDB-lite"/>
    </source>
</evidence>
<dbReference type="InterPro" id="IPR036179">
    <property type="entry name" value="Ig-like_dom_sf"/>
</dbReference>
<evidence type="ECO:0000256" key="7">
    <source>
        <dbReference type="SAM" id="SignalP"/>
    </source>
</evidence>
<feature type="compositionally biased region" description="Basic and acidic residues" evidence="5">
    <location>
        <begin position="196"/>
        <end position="214"/>
    </location>
</feature>
<dbReference type="InterPro" id="IPR013783">
    <property type="entry name" value="Ig-like_fold"/>
</dbReference>
<dbReference type="PANTHER" id="PTHR11738">
    <property type="entry name" value="MHC CLASS I NK CELL RECEPTOR"/>
    <property type="match status" value="1"/>
</dbReference>
<evidence type="ECO:0000256" key="2">
    <source>
        <dbReference type="ARBA" id="ARBA00023157"/>
    </source>
</evidence>
<organism evidence="8 9">
    <name type="scientific">Peromyscus maniculatus bairdii</name>
    <name type="common">Prairie deer mouse</name>
    <dbReference type="NCBI Taxonomy" id="230844"/>
    <lineage>
        <taxon>Eukaryota</taxon>
        <taxon>Metazoa</taxon>
        <taxon>Chordata</taxon>
        <taxon>Craniata</taxon>
        <taxon>Vertebrata</taxon>
        <taxon>Euteleostomi</taxon>
        <taxon>Mammalia</taxon>
        <taxon>Eutheria</taxon>
        <taxon>Euarchontoglires</taxon>
        <taxon>Glires</taxon>
        <taxon>Rodentia</taxon>
        <taxon>Myomorpha</taxon>
        <taxon>Muroidea</taxon>
        <taxon>Cricetidae</taxon>
        <taxon>Neotominae</taxon>
        <taxon>Peromyscus</taxon>
    </lineage>
</organism>
<proteinExistence type="predicted"/>
<dbReference type="AlphaFoldDB" id="A0A8C8U6C9"/>
<evidence type="ECO:0000256" key="3">
    <source>
        <dbReference type="ARBA" id="ARBA00023180"/>
    </source>
</evidence>
<feature type="compositionally biased region" description="Polar residues" evidence="5">
    <location>
        <begin position="175"/>
        <end position="191"/>
    </location>
</feature>
<reference evidence="8" key="3">
    <citation type="submission" date="2025-09" db="UniProtKB">
        <authorList>
            <consortium name="Ensembl"/>
        </authorList>
    </citation>
    <scope>IDENTIFICATION</scope>
</reference>
<evidence type="ECO:0000256" key="1">
    <source>
        <dbReference type="ARBA" id="ARBA00022729"/>
    </source>
</evidence>
<evidence type="ECO:0000313" key="8">
    <source>
        <dbReference type="Ensembl" id="ENSPEMP00000026642.2"/>
    </source>
</evidence>
<evidence type="ECO:0000256" key="6">
    <source>
        <dbReference type="SAM" id="Phobius"/>
    </source>
</evidence>
<keyword evidence="9" id="KW-1185">Reference proteome</keyword>
<keyword evidence="6" id="KW-0812">Transmembrane</keyword>
<feature type="chain" id="PRO_5034746379" evidence="7">
    <location>
        <begin position="17"/>
        <end position="263"/>
    </location>
</feature>
<keyword evidence="2" id="KW-1015">Disulfide bond</keyword>
<name>A0A8C8U6C9_PERMB</name>
<protein>
    <submittedName>
        <fullName evidence="8">Leukocyte-associated Ig-like receptor 1</fullName>
    </submittedName>
</protein>
<keyword evidence="6" id="KW-1133">Transmembrane helix</keyword>
<reference evidence="8 9" key="1">
    <citation type="submission" date="2018-10" db="EMBL/GenBank/DDBJ databases">
        <title>Improved assembly of the deer mouse Peromyscus maniculatus genome.</title>
        <authorList>
            <person name="Lassance J.-M."/>
            <person name="Hoekstra H.E."/>
        </authorList>
    </citation>
    <scope>NUCLEOTIDE SEQUENCE [LARGE SCALE GENOMIC DNA]</scope>
</reference>
<dbReference type="PANTHER" id="PTHR11738:SF129">
    <property type="entry name" value="LEUKOCYTE-ASSOCIATED IMMUNOGLOBULIN-LIKE RECEPTOR 1"/>
    <property type="match status" value="1"/>
</dbReference>
<dbReference type="FunFam" id="2.60.40.10:FF:000049">
    <property type="entry name" value="Leukocyte immunoglobulin-like receptor subfamily B member 1"/>
    <property type="match status" value="1"/>
</dbReference>
<sequence>ISVFLTGSSLSVLCLGQTITTKEGSLSKPSISADPGLVISQGGCVTFVCSNPGGYDTFRLEKGSQSVMEKKNTQPSMTEARFRLDPVNESTAGAYQCLYLKGRDWSPRSETLELKVTREDVTQAPDPGPTVTPGMSWLKTKDIYILVGVSVVFLLCLLLLLLFCFHSHRQKKQGLPNSKSQQQRPQESLATNGLERTPDIVTDDRLPEKRRKETWTPASGGLQEVTYAQLDHHALTQRTVGAVTPQSTDAVTESSTYAAIIRR</sequence>
<dbReference type="Ensembl" id="ENSPEMT00000031043.2">
    <property type="protein sequence ID" value="ENSPEMP00000026642.2"/>
    <property type="gene ID" value="ENSPEMG00000022687.2"/>
</dbReference>
<feature type="signal peptide" evidence="7">
    <location>
        <begin position="1"/>
        <end position="16"/>
    </location>
</feature>
<dbReference type="SUPFAM" id="SSF48726">
    <property type="entry name" value="Immunoglobulin"/>
    <property type="match status" value="1"/>
</dbReference>
<keyword evidence="6" id="KW-0472">Membrane</keyword>
<reference evidence="8" key="2">
    <citation type="submission" date="2025-08" db="UniProtKB">
        <authorList>
            <consortium name="Ensembl"/>
        </authorList>
    </citation>
    <scope>IDENTIFICATION</scope>
</reference>
<evidence type="ECO:0000256" key="4">
    <source>
        <dbReference type="ARBA" id="ARBA00023319"/>
    </source>
</evidence>